<feature type="compositionally biased region" description="Polar residues" evidence="2">
    <location>
        <begin position="139"/>
        <end position="148"/>
    </location>
</feature>
<organism evidence="3 4">
    <name type="scientific">Circinella minor</name>
    <dbReference type="NCBI Taxonomy" id="1195481"/>
    <lineage>
        <taxon>Eukaryota</taxon>
        <taxon>Fungi</taxon>
        <taxon>Fungi incertae sedis</taxon>
        <taxon>Mucoromycota</taxon>
        <taxon>Mucoromycotina</taxon>
        <taxon>Mucoromycetes</taxon>
        <taxon>Mucorales</taxon>
        <taxon>Lichtheimiaceae</taxon>
        <taxon>Circinella</taxon>
    </lineage>
</organism>
<feature type="compositionally biased region" description="Low complexity" evidence="2">
    <location>
        <begin position="601"/>
        <end position="617"/>
    </location>
</feature>
<evidence type="ECO:0000256" key="1">
    <source>
        <dbReference type="SAM" id="Coils"/>
    </source>
</evidence>
<dbReference type="GO" id="GO:0005654">
    <property type="term" value="C:nucleoplasm"/>
    <property type="evidence" value="ECO:0007669"/>
    <property type="project" value="TreeGrafter"/>
</dbReference>
<sequence>MSVQAAIALLNKNNSSTTSSSTAPITKPSIGSSWKPNNVTTTATPPVDNDKKIDSKRVRTRTQSGGVASILSKFDQQPAPVTSSSTKTATPHIGTTTSSSSSNDSNNDNNNNTTNIVVSNNNKKTSSNCNFEALAKTPSEPSSTNTIMTLTPEKPTTSTSTSTLTTKPAIITTPSSSTSTIIRKPTKIVGRQRSATVSAHVAAITRRSRSASVRDRAATINRTVIADTIGHELLAIYQDTLNKLQAAEEEIEKLNQQQQINAITTTSNSNDNNNELSEDKKMSSQLRDYEIRIQYLSEKLDQLSQEHNLLERQLDQERKQQRMNSKRVTLDTPISPEFRPFSKFFDTANTTTTTTSTTTGDELDRRRITVETNLTSEDGEFWNCLLDSYEDKGTFFSSLNTSITTGEEDSNSSNINKVINSVSATLSTDESNNNKEQQQQLVLAELLFVKKQLTAVEKGAQIMLERHLQDLEKERQQTRTLTEVVHKQDQLIASLEIKAYPKEMKDEDDSNNNNNNNNQHLLLEQVELQRIELEDKRGLLTRLLDEREELLRQVMNHNSNKSLPMNGIRSRSASVRSSIDVLSEMSKDNPIANPATKHPLSRASSSSLLQISPRSSLGSHVHGRSTPPPTGPPKNPLPPLPPRSSSSMHSILSPATSWSSADYAAATGRYSGNNQQPSQQHYFNNVQQQQQRELVNSTTCKESSQPSNTMIESPLPPHPSTFLNHYSSQQEQPVWLDYQSNEKKQQQLQQQSPQPQPQTSSTINRSTTIKLKKSNSNGNTTFWKGWKHRLGSR</sequence>
<dbReference type="EMBL" id="JAEPRB010000120">
    <property type="protein sequence ID" value="KAG2221079.1"/>
    <property type="molecule type" value="Genomic_DNA"/>
</dbReference>
<protein>
    <submittedName>
        <fullName evidence="3">Uncharacterized protein</fullName>
    </submittedName>
</protein>
<dbReference type="PANTHER" id="PTHR16148">
    <property type="entry name" value="NF-KAPPA-B-REPRESSING FACTOR-RELATED"/>
    <property type="match status" value="1"/>
</dbReference>
<feature type="compositionally biased region" description="Polar residues" evidence="2">
    <location>
        <begin position="763"/>
        <end position="782"/>
    </location>
</feature>
<gene>
    <name evidence="3" type="ORF">INT45_009737</name>
</gene>
<keyword evidence="1" id="KW-0175">Coiled coil</keyword>
<feature type="compositionally biased region" description="Basic and acidic residues" evidence="2">
    <location>
        <begin position="48"/>
        <end position="57"/>
    </location>
</feature>
<feature type="region of interest" description="Disordered" evidence="2">
    <location>
        <begin position="740"/>
        <end position="793"/>
    </location>
</feature>
<dbReference type="PANTHER" id="PTHR16148:SF14">
    <property type="entry name" value="MYND-TYPE DOMAIN-CONTAINING PROTEIN"/>
    <property type="match status" value="1"/>
</dbReference>
<feature type="compositionally biased region" description="Low complexity" evidence="2">
    <location>
        <begin position="746"/>
        <end position="762"/>
    </location>
</feature>
<dbReference type="OrthoDB" id="2280330at2759"/>
<feature type="region of interest" description="Disordered" evidence="2">
    <location>
        <begin position="14"/>
        <end position="165"/>
    </location>
</feature>
<evidence type="ECO:0000256" key="2">
    <source>
        <dbReference type="SAM" id="MobiDB-lite"/>
    </source>
</evidence>
<feature type="compositionally biased region" description="Low complexity" evidence="2">
    <location>
        <begin position="14"/>
        <end position="47"/>
    </location>
</feature>
<reference evidence="3 4" key="1">
    <citation type="submission" date="2020-12" db="EMBL/GenBank/DDBJ databases">
        <title>Metabolic potential, ecology and presence of endohyphal bacteria is reflected in genomic diversity of Mucoromycotina.</title>
        <authorList>
            <person name="Muszewska A."/>
            <person name="Okrasinska A."/>
            <person name="Steczkiewicz K."/>
            <person name="Drgas O."/>
            <person name="Orlowska M."/>
            <person name="Perlinska-Lenart U."/>
            <person name="Aleksandrzak-Piekarczyk T."/>
            <person name="Szatraj K."/>
            <person name="Zielenkiewicz U."/>
            <person name="Pilsyk S."/>
            <person name="Malc E."/>
            <person name="Mieczkowski P."/>
            <person name="Kruszewska J.S."/>
            <person name="Biernat P."/>
            <person name="Pawlowska J."/>
        </authorList>
    </citation>
    <scope>NUCLEOTIDE SEQUENCE [LARGE SCALE GENOMIC DNA]</scope>
    <source>
        <strain evidence="3 4">CBS 142.35</strain>
    </source>
</reference>
<feature type="compositionally biased region" description="Low complexity" evidence="2">
    <location>
        <begin position="643"/>
        <end position="653"/>
    </location>
</feature>
<feature type="compositionally biased region" description="Low complexity" evidence="2">
    <location>
        <begin position="149"/>
        <end position="165"/>
    </location>
</feature>
<feature type="region of interest" description="Disordered" evidence="2">
    <location>
        <begin position="263"/>
        <end position="283"/>
    </location>
</feature>
<evidence type="ECO:0000313" key="3">
    <source>
        <dbReference type="EMBL" id="KAG2221079.1"/>
    </source>
</evidence>
<feature type="compositionally biased region" description="Low complexity" evidence="2">
    <location>
        <begin position="95"/>
        <end position="128"/>
    </location>
</feature>
<feature type="region of interest" description="Disordered" evidence="2">
    <location>
        <begin position="699"/>
        <end position="725"/>
    </location>
</feature>
<feature type="compositionally biased region" description="Polar residues" evidence="2">
    <location>
        <begin position="79"/>
        <end position="89"/>
    </location>
</feature>
<dbReference type="AlphaFoldDB" id="A0A8H7VNF2"/>
<feature type="region of interest" description="Disordered" evidence="2">
    <location>
        <begin position="586"/>
        <end position="653"/>
    </location>
</feature>
<accession>A0A8H7VNF2</accession>
<feature type="compositionally biased region" description="Pro residues" evidence="2">
    <location>
        <begin position="626"/>
        <end position="642"/>
    </location>
</feature>
<dbReference type="GO" id="GO:0005730">
    <property type="term" value="C:nucleolus"/>
    <property type="evidence" value="ECO:0007669"/>
    <property type="project" value="TreeGrafter"/>
</dbReference>
<feature type="coiled-coil region" evidence="1">
    <location>
        <begin position="533"/>
        <end position="560"/>
    </location>
</feature>
<keyword evidence="4" id="KW-1185">Reference proteome</keyword>
<feature type="compositionally biased region" description="Polar residues" evidence="2">
    <location>
        <begin position="699"/>
        <end position="711"/>
    </location>
</feature>
<proteinExistence type="predicted"/>
<name>A0A8H7VNF2_9FUNG</name>
<comment type="caution">
    <text evidence="3">The sequence shown here is derived from an EMBL/GenBank/DDBJ whole genome shotgun (WGS) entry which is preliminary data.</text>
</comment>
<evidence type="ECO:0000313" key="4">
    <source>
        <dbReference type="Proteomes" id="UP000646827"/>
    </source>
</evidence>
<feature type="compositionally biased region" description="Low complexity" evidence="2">
    <location>
        <begin position="263"/>
        <end position="275"/>
    </location>
</feature>
<dbReference type="Proteomes" id="UP000646827">
    <property type="component" value="Unassembled WGS sequence"/>
</dbReference>